<dbReference type="SUPFAM" id="SSF141571">
    <property type="entry name" value="Pentapeptide repeat-like"/>
    <property type="match status" value="1"/>
</dbReference>
<organism evidence="3 4">
    <name type="scientific">Thermostaphylospora chromogena</name>
    <dbReference type="NCBI Taxonomy" id="35622"/>
    <lineage>
        <taxon>Bacteria</taxon>
        <taxon>Bacillati</taxon>
        <taxon>Actinomycetota</taxon>
        <taxon>Actinomycetes</taxon>
        <taxon>Streptosporangiales</taxon>
        <taxon>Thermomonosporaceae</taxon>
        <taxon>Thermostaphylospora</taxon>
    </lineage>
</organism>
<protein>
    <submittedName>
        <fullName evidence="3">Pentapeptide repeat-containing protein</fullName>
    </submittedName>
</protein>
<sequence>MLPISLALAGTVALAGAVAAVLVAVALLHLGPINLSAVTPSLADVLEIIKISLAVVAGIGGVVALVVGYRKQRVTEAGEAREQTKLYAERFDQASDKLGSDSPAVRLAGVHALASLADDWEGGRQMCIDVLCAYLRMPAAPEPNAAEDPDAHTRWQGMAEVRATILRLIAAHLRRDAPVPWHGADLDFTGVTFDTDVDFSDAVFPAGEVRFTGAEFSRGKVDFAGAEFSGSWVDFLGAEFSGGKVNFIGAEFSDGRVDFSKAKLSGGNVDFTMAKLSDARVSFSWAEFSGSWVNFIGAEFSGGWVNFLRAEFSGGNVDFEGAEFSGGKVDFSAVADWSHPPLGLPLRAPGLQLPASGPVSTGPDDCPSPHRPRPPQG</sequence>
<evidence type="ECO:0000256" key="1">
    <source>
        <dbReference type="SAM" id="MobiDB-lite"/>
    </source>
</evidence>
<reference evidence="3 4" key="1">
    <citation type="submission" date="2016-10" db="EMBL/GenBank/DDBJ databases">
        <authorList>
            <person name="de Groot N.N."/>
        </authorList>
    </citation>
    <scope>NUCLEOTIDE SEQUENCE [LARGE SCALE GENOMIC DNA]</scope>
    <source>
        <strain evidence="3 4">DSM 43794</strain>
    </source>
</reference>
<evidence type="ECO:0000313" key="4">
    <source>
        <dbReference type="Proteomes" id="UP000217103"/>
    </source>
</evidence>
<evidence type="ECO:0000256" key="2">
    <source>
        <dbReference type="SAM" id="Phobius"/>
    </source>
</evidence>
<evidence type="ECO:0000313" key="3">
    <source>
        <dbReference type="EMBL" id="SDQ81656.1"/>
    </source>
</evidence>
<proteinExistence type="predicted"/>
<dbReference type="OrthoDB" id="8440251at2"/>
<feature type="transmembrane region" description="Helical" evidence="2">
    <location>
        <begin position="48"/>
        <end position="69"/>
    </location>
</feature>
<keyword evidence="2" id="KW-0472">Membrane</keyword>
<name>A0A1H1E0K0_9ACTN</name>
<dbReference type="STRING" id="35622.SAMN04489764_2234"/>
<keyword evidence="2" id="KW-1133">Transmembrane helix</keyword>
<accession>A0A1H1E0K0</accession>
<dbReference type="RefSeq" id="WP_093258968.1">
    <property type="nucleotide sequence ID" value="NZ_FNKK01000002.1"/>
</dbReference>
<dbReference type="AlphaFoldDB" id="A0A1H1E0K0"/>
<dbReference type="Gene3D" id="2.160.20.80">
    <property type="entry name" value="E3 ubiquitin-protein ligase SopA"/>
    <property type="match status" value="1"/>
</dbReference>
<feature type="compositionally biased region" description="Low complexity" evidence="1">
    <location>
        <begin position="345"/>
        <end position="355"/>
    </location>
</feature>
<keyword evidence="2" id="KW-0812">Transmembrane</keyword>
<dbReference type="EMBL" id="FNKK01000002">
    <property type="protein sequence ID" value="SDQ81656.1"/>
    <property type="molecule type" value="Genomic_DNA"/>
</dbReference>
<dbReference type="Proteomes" id="UP000217103">
    <property type="component" value="Unassembled WGS sequence"/>
</dbReference>
<keyword evidence="4" id="KW-1185">Reference proteome</keyword>
<gene>
    <name evidence="3" type="ORF">SAMN04489764_2234</name>
</gene>
<feature type="region of interest" description="Disordered" evidence="1">
    <location>
        <begin position="345"/>
        <end position="377"/>
    </location>
</feature>